<proteinExistence type="predicted"/>
<dbReference type="InterPro" id="IPR015943">
    <property type="entry name" value="WD40/YVTN_repeat-like_dom_sf"/>
</dbReference>
<dbReference type="InterPro" id="IPR011047">
    <property type="entry name" value="Quinoprotein_ADH-like_sf"/>
</dbReference>
<dbReference type="Pfam" id="PF13360">
    <property type="entry name" value="PQQ_2"/>
    <property type="match status" value="1"/>
</dbReference>
<dbReference type="InterPro" id="IPR018391">
    <property type="entry name" value="PQQ_b-propeller_rpt"/>
</dbReference>
<comment type="caution">
    <text evidence="2">The sequence shown here is derived from an EMBL/GenBank/DDBJ whole genome shotgun (WGS) entry which is preliminary data.</text>
</comment>
<dbReference type="PANTHER" id="PTHR34512:SF30">
    <property type="entry name" value="OUTER MEMBRANE PROTEIN ASSEMBLY FACTOR BAMB"/>
    <property type="match status" value="1"/>
</dbReference>
<dbReference type="AlphaFoldDB" id="A0A0F9ARF1"/>
<dbReference type="SUPFAM" id="SSF50998">
    <property type="entry name" value="Quinoprotein alcohol dehydrogenase-like"/>
    <property type="match status" value="1"/>
</dbReference>
<evidence type="ECO:0000259" key="1">
    <source>
        <dbReference type="Pfam" id="PF13360"/>
    </source>
</evidence>
<feature type="non-terminal residue" evidence="2">
    <location>
        <position position="1"/>
    </location>
</feature>
<feature type="domain" description="Pyrrolo-quinoline quinone repeat" evidence="1">
    <location>
        <begin position="64"/>
        <end position="314"/>
    </location>
</feature>
<accession>A0A0F9ARF1</accession>
<sequence>AWPRFRGGSFDNVSRDDTPLARTWPEAGPPKLWEVELGEGHAGPAVLDGRVYVLDYDRANQADVMRCLSLADGKDIWRFSYPIRIKRYHGMSRTVPAVTDKYVLGLGPKCHVTCLDAVTGKLLWAIDLPTQYGTTVPEWYAGQCPLIDGDRAILAPGGPEALMMAVECSTGQVVWKTPNPRRWGMTYSSIVPMSIAGRRTYVYCTTGGVVGIDAESGKILWEYDKWRIRIANVPTPVVLPDGRILLTGGNNAGAMMLRIRVEGDRLVPEKLYHLKHEVFSSHQQSPILYKGHVYGVRQDGQLVCLALDGKVVWASGSDHTFGLGPFLIADGMLFLQDGPRDKAGPLVLAEATSEGFKPLTRAQVLNGHDAWGPMAIVKGRLLVRDLKKMVCLDVRR</sequence>
<evidence type="ECO:0000313" key="2">
    <source>
        <dbReference type="EMBL" id="KKL12025.1"/>
    </source>
</evidence>
<dbReference type="InterPro" id="IPR002372">
    <property type="entry name" value="PQQ_rpt_dom"/>
</dbReference>
<dbReference type="Gene3D" id="2.130.10.10">
    <property type="entry name" value="YVTN repeat-like/Quinoprotein amine dehydrogenase"/>
    <property type="match status" value="1"/>
</dbReference>
<protein>
    <recommendedName>
        <fullName evidence="1">Pyrrolo-quinoline quinone repeat domain-containing protein</fullName>
    </recommendedName>
</protein>
<gene>
    <name evidence="2" type="ORF">LCGC14_2539900</name>
</gene>
<dbReference type="EMBL" id="LAZR01041425">
    <property type="protein sequence ID" value="KKL12025.1"/>
    <property type="molecule type" value="Genomic_DNA"/>
</dbReference>
<organism evidence="2">
    <name type="scientific">marine sediment metagenome</name>
    <dbReference type="NCBI Taxonomy" id="412755"/>
    <lineage>
        <taxon>unclassified sequences</taxon>
        <taxon>metagenomes</taxon>
        <taxon>ecological metagenomes</taxon>
    </lineage>
</organism>
<name>A0A0F9ARF1_9ZZZZ</name>
<dbReference type="SMART" id="SM00564">
    <property type="entry name" value="PQQ"/>
    <property type="match status" value="5"/>
</dbReference>
<reference evidence="2" key="1">
    <citation type="journal article" date="2015" name="Nature">
        <title>Complex archaea that bridge the gap between prokaryotes and eukaryotes.</title>
        <authorList>
            <person name="Spang A."/>
            <person name="Saw J.H."/>
            <person name="Jorgensen S.L."/>
            <person name="Zaremba-Niedzwiedzka K."/>
            <person name="Martijn J."/>
            <person name="Lind A.E."/>
            <person name="van Eijk R."/>
            <person name="Schleper C."/>
            <person name="Guy L."/>
            <person name="Ettema T.J."/>
        </authorList>
    </citation>
    <scope>NUCLEOTIDE SEQUENCE</scope>
</reference>
<dbReference type="PANTHER" id="PTHR34512">
    <property type="entry name" value="CELL SURFACE PROTEIN"/>
    <property type="match status" value="1"/>
</dbReference>